<sequence>MQELTHLCGGGGCPTVYRTERETVVVQGYVVPDDSTAVEVPDGERLVEIPTEVLLAAADKIREQAVG</sequence>
<evidence type="ECO:0000313" key="1">
    <source>
        <dbReference type="EMBL" id="MBL7256401.1"/>
    </source>
</evidence>
<keyword evidence="2" id="KW-1185">Reference proteome</keyword>
<comment type="caution">
    <text evidence="1">The sequence shown here is derived from an EMBL/GenBank/DDBJ whole genome shotgun (WGS) entry which is preliminary data.</text>
</comment>
<evidence type="ECO:0000313" key="2">
    <source>
        <dbReference type="Proteomes" id="UP000598996"/>
    </source>
</evidence>
<dbReference type="EMBL" id="JAENHO010000005">
    <property type="protein sequence ID" value="MBL7256401.1"/>
    <property type="molecule type" value="Genomic_DNA"/>
</dbReference>
<name>A0ABS1VPI0_9ACTN</name>
<reference evidence="1 2" key="1">
    <citation type="submission" date="2021-01" db="EMBL/GenBank/DDBJ databases">
        <title>Actinoplanes sp. nov. LDG1-01 isolated from lichen.</title>
        <authorList>
            <person name="Saeng-In P."/>
            <person name="Phongsopitanun W."/>
            <person name="Kanchanasin P."/>
            <person name="Yuki M."/>
            <person name="Kudo T."/>
            <person name="Ohkuma M."/>
            <person name="Tanasupawat S."/>
        </authorList>
    </citation>
    <scope>NUCLEOTIDE SEQUENCE [LARGE SCALE GENOMIC DNA]</scope>
    <source>
        <strain evidence="1 2">LDG1-01</strain>
    </source>
</reference>
<dbReference type="Proteomes" id="UP000598996">
    <property type="component" value="Unassembled WGS sequence"/>
</dbReference>
<organism evidence="1 2">
    <name type="scientific">Paractinoplanes lichenicola</name>
    <dbReference type="NCBI Taxonomy" id="2802976"/>
    <lineage>
        <taxon>Bacteria</taxon>
        <taxon>Bacillati</taxon>
        <taxon>Actinomycetota</taxon>
        <taxon>Actinomycetes</taxon>
        <taxon>Micromonosporales</taxon>
        <taxon>Micromonosporaceae</taxon>
        <taxon>Paractinoplanes</taxon>
    </lineage>
</organism>
<gene>
    <name evidence="1" type="ORF">JKJ07_19065</name>
</gene>
<proteinExistence type="predicted"/>
<protein>
    <submittedName>
        <fullName evidence="1">Uncharacterized protein</fullName>
    </submittedName>
</protein>
<accession>A0ABS1VPI0</accession>